<dbReference type="InterPro" id="IPR009057">
    <property type="entry name" value="Homeodomain-like_sf"/>
</dbReference>
<dbReference type="GO" id="GO:0006313">
    <property type="term" value="P:DNA transposition"/>
    <property type="evidence" value="ECO:0007669"/>
    <property type="project" value="InterPro"/>
</dbReference>
<evidence type="ECO:0000313" key="2">
    <source>
        <dbReference type="EMBL" id="EHQ59266.1"/>
    </source>
</evidence>
<sequence length="119" mass="13862">PQYYKLLSEGAISMGKHFSKEIRLEIVKEALAGIKVGTLARMYGVHPETVRVWVRDHRDEISQEEIPAADEHLQELRRLQEVEAKFEQAKKLLGEKELEIEILRELVKKKNPAYLKDLK</sequence>
<dbReference type="GO" id="GO:0003677">
    <property type="term" value="F:DNA binding"/>
    <property type="evidence" value="ECO:0007669"/>
    <property type="project" value="InterPro"/>
</dbReference>
<dbReference type="STRING" id="1131935.PDENDC454_26208"/>
<gene>
    <name evidence="2" type="ORF">PDENDC454_26208</name>
</gene>
<dbReference type="GO" id="GO:0004803">
    <property type="term" value="F:transposase activity"/>
    <property type="evidence" value="ECO:0007669"/>
    <property type="project" value="InterPro"/>
</dbReference>
<dbReference type="RefSeq" id="WP_006679712.1">
    <property type="nucleotide sequence ID" value="NZ_AHKH01000163.1"/>
</dbReference>
<feature type="non-terminal residue" evidence="2">
    <location>
        <position position="1"/>
    </location>
</feature>
<dbReference type="EMBL" id="AHKH01000163">
    <property type="protein sequence ID" value="EHQ59266.1"/>
    <property type="molecule type" value="Genomic_DNA"/>
</dbReference>
<evidence type="ECO:0000256" key="1">
    <source>
        <dbReference type="SAM" id="Coils"/>
    </source>
</evidence>
<feature type="coiled-coil region" evidence="1">
    <location>
        <begin position="69"/>
        <end position="106"/>
    </location>
</feature>
<evidence type="ECO:0000313" key="3">
    <source>
        <dbReference type="Proteomes" id="UP000003900"/>
    </source>
</evidence>
<organism evidence="2 3">
    <name type="scientific">Paenibacillus dendritiformis C454</name>
    <dbReference type="NCBI Taxonomy" id="1131935"/>
    <lineage>
        <taxon>Bacteria</taxon>
        <taxon>Bacillati</taxon>
        <taxon>Bacillota</taxon>
        <taxon>Bacilli</taxon>
        <taxon>Bacillales</taxon>
        <taxon>Paenibacillaceae</taxon>
        <taxon>Paenibacillus</taxon>
    </lineage>
</organism>
<comment type="caution">
    <text evidence="2">The sequence shown here is derived from an EMBL/GenBank/DDBJ whole genome shotgun (WGS) entry which is preliminary data.</text>
</comment>
<reference evidence="2 3" key="1">
    <citation type="journal article" date="2012" name="J. Bacteriol.">
        <title>Genome Sequence of the Pattern-Forming Social Bacterium Paenibacillus dendritiformis C454 Chiral Morphotype.</title>
        <authorList>
            <person name="Sirota-Madi A."/>
            <person name="Olender T."/>
            <person name="Helman Y."/>
            <person name="Brainis I."/>
            <person name="Finkelshtein A."/>
            <person name="Roth D."/>
            <person name="Hagai E."/>
            <person name="Leshkowitz D."/>
            <person name="Brodsky L."/>
            <person name="Galatenko V."/>
            <person name="Nikolaev V."/>
            <person name="Gutnick D.L."/>
            <person name="Lancet D."/>
            <person name="Ben-Jacob E."/>
        </authorList>
    </citation>
    <scope>NUCLEOTIDE SEQUENCE [LARGE SCALE GENOMIC DNA]</scope>
    <source>
        <strain evidence="2 3">C454</strain>
    </source>
</reference>
<name>H3SNT7_9BACL</name>
<dbReference type="Pfam" id="PF01527">
    <property type="entry name" value="HTH_Tnp_1"/>
    <property type="match status" value="1"/>
</dbReference>
<accession>H3SNT7</accession>
<dbReference type="PATRIC" id="fig|1131935.3.peg.5427"/>
<keyword evidence="3" id="KW-1185">Reference proteome</keyword>
<protein>
    <submittedName>
        <fullName evidence="2">Transposase IS3/IS911 family protein</fullName>
    </submittedName>
</protein>
<proteinExistence type="predicted"/>
<dbReference type="SUPFAM" id="SSF46689">
    <property type="entry name" value="Homeodomain-like"/>
    <property type="match status" value="1"/>
</dbReference>
<dbReference type="Proteomes" id="UP000003900">
    <property type="component" value="Unassembled WGS sequence"/>
</dbReference>
<keyword evidence="1" id="KW-0175">Coiled coil</keyword>
<dbReference type="AlphaFoldDB" id="H3SNT7"/>
<dbReference type="InterPro" id="IPR002514">
    <property type="entry name" value="Transposase_8"/>
</dbReference>